<dbReference type="InterPro" id="IPR059177">
    <property type="entry name" value="GH29D-like_dom"/>
</dbReference>
<dbReference type="GO" id="GO:0030246">
    <property type="term" value="F:carbohydrate binding"/>
    <property type="evidence" value="ECO:0007669"/>
    <property type="project" value="InterPro"/>
</dbReference>
<dbReference type="InterPro" id="IPR008965">
    <property type="entry name" value="CBM2/CBM3_carb-bd_dom_sf"/>
</dbReference>
<reference evidence="4" key="1">
    <citation type="submission" date="2020-10" db="EMBL/GenBank/DDBJ databases">
        <authorList>
            <person name="Gilroy R."/>
        </authorList>
    </citation>
    <scope>NUCLEOTIDE SEQUENCE</scope>
    <source>
        <strain evidence="4">4920</strain>
    </source>
</reference>
<dbReference type="Pfam" id="PF18998">
    <property type="entry name" value="Flg_new_2"/>
    <property type="match status" value="1"/>
</dbReference>
<keyword evidence="1" id="KW-0677">Repeat</keyword>
<feature type="signal peptide" evidence="2">
    <location>
        <begin position="1"/>
        <end position="27"/>
    </location>
</feature>
<dbReference type="Pfam" id="PF02368">
    <property type="entry name" value="Big_2"/>
    <property type="match status" value="1"/>
</dbReference>
<keyword evidence="2" id="KW-0732">Signal</keyword>
<feature type="domain" description="SLH" evidence="3">
    <location>
        <begin position="1078"/>
        <end position="1136"/>
    </location>
</feature>
<dbReference type="Gene3D" id="2.60.40.680">
    <property type="match status" value="1"/>
</dbReference>
<dbReference type="InterPro" id="IPR003343">
    <property type="entry name" value="Big_2"/>
</dbReference>
<dbReference type="PROSITE" id="PS51272">
    <property type="entry name" value="SLH"/>
    <property type="match status" value="2"/>
</dbReference>
<evidence type="ECO:0000259" key="3">
    <source>
        <dbReference type="PROSITE" id="PS51272"/>
    </source>
</evidence>
<evidence type="ECO:0000256" key="2">
    <source>
        <dbReference type="SAM" id="SignalP"/>
    </source>
</evidence>
<dbReference type="SUPFAM" id="SSF49384">
    <property type="entry name" value="Carbohydrate-binding domain"/>
    <property type="match status" value="1"/>
</dbReference>
<dbReference type="Pfam" id="PF18887">
    <property type="entry name" value="MBG_3"/>
    <property type="match status" value="1"/>
</dbReference>
<sequence>MTKKILSIVLAVSMVLTMCLGILPVSAAEGAVTISGGDENNLVTGDAGDTITVPITISGNTEGITNFGIRVKYDPTYLTPVGAAAGEVMPIGALFVLNPSYNYPDSDEVALSVSSTWVGDLVNNIYTYTGDGVLFTCTFQVKEDVQGPVKTALELDVYNLQYLVQTETDVNTYVREVKEVKNASVAINPEVELSLSNLTTTYNGQQQGVTVTPSDIAVEVTYNGSTTVPTDAGSYAVTATVTEPGFTGNATGTFVMNKEQIKVTADDKTKRVGDKDPDLTYKKTSGTFYGEDGFTGALEREAGETAGSYKITKGTLAVPSNYELIFTEGTLTIVDKEVQDVVVPALPDKVTYGDAAFSWACTPDAESGLSDVEYASSNPAVATIDDAGMVTVIGAGTTELSVSIAGDDTYADFSEKVTLSVAPFAVTVTAENKTKRVGTEDPALTYTYVPTELVGDDAFTGALDREAGETVGRYAINQGTLTLGDNYDITFVPGTLEITEKTPQNIVVADFGAKTYGDEPFTIEVTPDPTSNLKNFTYASSDDSIATVSEDGTVTILGATDEEGITITITEAGNDEYAQTTIEKTLVVAKAPLEITLTGKTITYGEELGEFEITYDGFVNEETEADLLTPVEIVGIPEDVNADTYPLTLEGATSNNYEITYVGADLVVNPREVEVATIGVFDKEADETTDAVVNPSTITMTEGKGFLAGDDAFVNIVSYVAAFEDAEAGADKAVTLSDVVAEVTGNDKDNYTISVADSALATTATIYAAGEMTAQDVADQIGGYIPVAADDETLTLPEVPEGFTIAINTSSNEEVIDPATGTIRPTETEVEVQLTFTITKESDSSTATTGEITVTVPKGTNKTVSIAVNGNGTLEGDIGSQPIGSEITIIAVPDNGYQVSEWFVNGVSIGRAGQTSYTFILEDDITIGAAFTKRPGGLPSTGTGSSSSVKAPTASVRSGSTVFKGSVIKLSTTTSGASIYYTTDGSTPTTSNGTLYTVDGIRISGDVTIKAFATKDSKSSNVVTFSYTMKTANAEFKENANTIKYMASVSDTLFEPDRDATRYEVLEALDALMDIEDANIENGFSDVTEAYEELVNKFAATDIVDGYPNLTFGGTSSITRAEFVKMLAEALDLDMSGAAEHSFNDVQAGHWAESYIAAFTELGYIIGDPDGNFRPDDNITRAEVVTVINRILDVESDPDAEQRYTDLAPEHWAYGYIMAVATDEE</sequence>
<evidence type="ECO:0000313" key="4">
    <source>
        <dbReference type="EMBL" id="HIV02372.1"/>
    </source>
</evidence>
<dbReference type="InterPro" id="IPR043772">
    <property type="entry name" value="MBG_3"/>
</dbReference>
<dbReference type="Proteomes" id="UP000886743">
    <property type="component" value="Unassembled WGS sequence"/>
</dbReference>
<name>A0A9D1NFV5_9FIRM</name>
<dbReference type="InterPro" id="IPR008964">
    <property type="entry name" value="Invasin/intimin_cell_adhesion"/>
</dbReference>
<dbReference type="PANTHER" id="PTHR43308">
    <property type="entry name" value="OUTER MEMBRANE PROTEIN ALPHA-RELATED"/>
    <property type="match status" value="1"/>
</dbReference>
<dbReference type="AlphaFoldDB" id="A0A9D1NFV5"/>
<dbReference type="InterPro" id="IPR041286">
    <property type="entry name" value="MBG_2"/>
</dbReference>
<evidence type="ECO:0000313" key="5">
    <source>
        <dbReference type="Proteomes" id="UP000886743"/>
    </source>
</evidence>
<organism evidence="4 5">
    <name type="scientific">Candidatus Aphodoplasma excrementigallinarum</name>
    <dbReference type="NCBI Taxonomy" id="2840673"/>
    <lineage>
        <taxon>Bacteria</taxon>
        <taxon>Bacillati</taxon>
        <taxon>Bacillota</taxon>
        <taxon>Clostridia</taxon>
        <taxon>Eubacteriales</taxon>
        <taxon>Candidatus Aphodoplasma</taxon>
    </lineage>
</organism>
<dbReference type="Gene3D" id="2.60.40.1080">
    <property type="match status" value="2"/>
</dbReference>
<dbReference type="SMART" id="SM00635">
    <property type="entry name" value="BID_2"/>
    <property type="match status" value="2"/>
</dbReference>
<feature type="chain" id="PRO_5038535816" evidence="2">
    <location>
        <begin position="28"/>
        <end position="1225"/>
    </location>
</feature>
<protein>
    <submittedName>
        <fullName evidence="4">S-layer homology domain-containing protein</fullName>
    </submittedName>
</protein>
<feature type="domain" description="SLH" evidence="3">
    <location>
        <begin position="1139"/>
        <end position="1202"/>
    </location>
</feature>
<dbReference type="Pfam" id="PF00395">
    <property type="entry name" value="SLH"/>
    <property type="match status" value="2"/>
</dbReference>
<dbReference type="Pfam" id="PF13290">
    <property type="entry name" value="CHB_HEX_C_1"/>
    <property type="match status" value="1"/>
</dbReference>
<comment type="caution">
    <text evidence="4">The sequence shown here is derived from an EMBL/GenBank/DDBJ whole genome shotgun (WGS) entry which is preliminary data.</text>
</comment>
<dbReference type="Pfam" id="PF18676">
    <property type="entry name" value="MBG_2"/>
    <property type="match status" value="3"/>
</dbReference>
<dbReference type="SUPFAM" id="SSF49373">
    <property type="entry name" value="Invasin/intimin cell-adhesion fragments"/>
    <property type="match status" value="2"/>
</dbReference>
<dbReference type="InterPro" id="IPR001119">
    <property type="entry name" value="SLH_dom"/>
</dbReference>
<evidence type="ECO:0000256" key="1">
    <source>
        <dbReference type="ARBA" id="ARBA00022737"/>
    </source>
</evidence>
<accession>A0A9D1NFV5</accession>
<reference evidence="4" key="2">
    <citation type="journal article" date="2021" name="PeerJ">
        <title>Extensive microbial diversity within the chicken gut microbiome revealed by metagenomics and culture.</title>
        <authorList>
            <person name="Gilroy R."/>
            <person name="Ravi A."/>
            <person name="Getino M."/>
            <person name="Pursley I."/>
            <person name="Horton D.L."/>
            <person name="Alikhan N.F."/>
            <person name="Baker D."/>
            <person name="Gharbi K."/>
            <person name="Hall N."/>
            <person name="Watson M."/>
            <person name="Adriaenssens E.M."/>
            <person name="Foster-Nyarko E."/>
            <person name="Jarju S."/>
            <person name="Secka A."/>
            <person name="Antonio M."/>
            <person name="Oren A."/>
            <person name="Chaudhuri R.R."/>
            <person name="La Ragione R."/>
            <person name="Hildebrand F."/>
            <person name="Pallen M.J."/>
        </authorList>
    </citation>
    <scope>NUCLEOTIDE SEQUENCE</scope>
    <source>
        <strain evidence="4">4920</strain>
    </source>
</reference>
<dbReference type="EMBL" id="DVOF01000067">
    <property type="protein sequence ID" value="HIV02372.1"/>
    <property type="molecule type" value="Genomic_DNA"/>
</dbReference>
<proteinExistence type="predicted"/>
<dbReference type="InterPro" id="IPR044060">
    <property type="entry name" value="Bacterial_rp_domain"/>
</dbReference>
<dbReference type="InterPro" id="IPR051465">
    <property type="entry name" value="Cell_Envelope_Struct_Comp"/>
</dbReference>
<gene>
    <name evidence="4" type="ORF">IAC74_02265</name>
</gene>